<keyword evidence="3" id="KW-1185">Reference proteome</keyword>
<dbReference type="AlphaFoldDB" id="A0A6G0ZCV3"/>
<feature type="signal peptide" evidence="1">
    <location>
        <begin position="1"/>
        <end position="23"/>
    </location>
</feature>
<protein>
    <submittedName>
        <fullName evidence="2">Uncharacterized protein</fullName>
    </submittedName>
</protein>
<evidence type="ECO:0000313" key="3">
    <source>
        <dbReference type="Proteomes" id="UP000478052"/>
    </source>
</evidence>
<dbReference type="EMBL" id="VUJU01000757">
    <property type="protein sequence ID" value="KAF0768515.1"/>
    <property type="molecule type" value="Genomic_DNA"/>
</dbReference>
<proteinExistence type="predicted"/>
<gene>
    <name evidence="2" type="ORF">FWK35_00014061</name>
</gene>
<sequence>MFQKLVWVFFLHALLDIVMKTEGGLITDLRQLRGYAKIMSNEADKKSDTNFQQFQHSKSTYSLLNRFRLNYYLNNYRQFDAAAAYKKYRNSTILQGLRIIPVKVRIA</sequence>
<dbReference type="Proteomes" id="UP000478052">
    <property type="component" value="Unassembled WGS sequence"/>
</dbReference>
<evidence type="ECO:0000256" key="1">
    <source>
        <dbReference type="SAM" id="SignalP"/>
    </source>
</evidence>
<name>A0A6G0ZCV3_APHCR</name>
<organism evidence="2 3">
    <name type="scientific">Aphis craccivora</name>
    <name type="common">Cowpea aphid</name>
    <dbReference type="NCBI Taxonomy" id="307492"/>
    <lineage>
        <taxon>Eukaryota</taxon>
        <taxon>Metazoa</taxon>
        <taxon>Ecdysozoa</taxon>
        <taxon>Arthropoda</taxon>
        <taxon>Hexapoda</taxon>
        <taxon>Insecta</taxon>
        <taxon>Pterygota</taxon>
        <taxon>Neoptera</taxon>
        <taxon>Paraneoptera</taxon>
        <taxon>Hemiptera</taxon>
        <taxon>Sternorrhyncha</taxon>
        <taxon>Aphidomorpha</taxon>
        <taxon>Aphidoidea</taxon>
        <taxon>Aphididae</taxon>
        <taxon>Aphidini</taxon>
        <taxon>Aphis</taxon>
        <taxon>Aphis</taxon>
    </lineage>
</organism>
<accession>A0A6G0ZCV3</accession>
<keyword evidence="1" id="KW-0732">Signal</keyword>
<reference evidence="2 3" key="1">
    <citation type="submission" date="2019-08" db="EMBL/GenBank/DDBJ databases">
        <title>Whole genome of Aphis craccivora.</title>
        <authorList>
            <person name="Voronova N.V."/>
            <person name="Shulinski R.S."/>
            <person name="Bandarenka Y.V."/>
            <person name="Zhorov D.G."/>
            <person name="Warner D."/>
        </authorList>
    </citation>
    <scope>NUCLEOTIDE SEQUENCE [LARGE SCALE GENOMIC DNA]</scope>
    <source>
        <strain evidence="2">180601</strain>
        <tissue evidence="2">Whole Body</tissue>
    </source>
</reference>
<comment type="caution">
    <text evidence="2">The sequence shown here is derived from an EMBL/GenBank/DDBJ whole genome shotgun (WGS) entry which is preliminary data.</text>
</comment>
<feature type="chain" id="PRO_5026099808" evidence="1">
    <location>
        <begin position="24"/>
        <end position="107"/>
    </location>
</feature>
<evidence type="ECO:0000313" key="2">
    <source>
        <dbReference type="EMBL" id="KAF0768515.1"/>
    </source>
</evidence>